<dbReference type="Proteomes" id="UP001241747">
    <property type="component" value="Unassembled WGS sequence"/>
</dbReference>
<name>A0ABU0LFS4_XANAG</name>
<accession>A0ABU0LFS4</accession>
<organism evidence="1 2">
    <name type="scientific">Xanthobacter agilis</name>
    <dbReference type="NCBI Taxonomy" id="47492"/>
    <lineage>
        <taxon>Bacteria</taxon>
        <taxon>Pseudomonadati</taxon>
        <taxon>Pseudomonadota</taxon>
        <taxon>Alphaproteobacteria</taxon>
        <taxon>Hyphomicrobiales</taxon>
        <taxon>Xanthobacteraceae</taxon>
        <taxon>Xanthobacter</taxon>
    </lineage>
</organism>
<sequence>MNRDVKDLVKRLTLHPSDLGGPSYMQMIREREEVASVLEGQVAWIARVERARDPRSEAAVERERDAFKAGVAYAEVLARQEKQPDLTDIGAVYQIAHDGFEGEVIGSYRTREGKDGVVLQQVGTRVVHVYGCKWLQK</sequence>
<reference evidence="1 2" key="1">
    <citation type="submission" date="2023-07" db="EMBL/GenBank/DDBJ databases">
        <title>Genomic Encyclopedia of Type Strains, Phase IV (KMG-IV): sequencing the most valuable type-strain genomes for metagenomic binning, comparative biology and taxonomic classification.</title>
        <authorList>
            <person name="Goeker M."/>
        </authorList>
    </citation>
    <scope>NUCLEOTIDE SEQUENCE [LARGE SCALE GENOMIC DNA]</scope>
    <source>
        <strain evidence="1 2">DSM 3770</strain>
    </source>
</reference>
<evidence type="ECO:0000313" key="1">
    <source>
        <dbReference type="EMBL" id="MDQ0505958.1"/>
    </source>
</evidence>
<gene>
    <name evidence="1" type="ORF">QOZ94_002762</name>
</gene>
<protein>
    <submittedName>
        <fullName evidence="1">Uncharacterized protein</fullName>
    </submittedName>
</protein>
<proteinExistence type="predicted"/>
<dbReference type="EMBL" id="JAUSVY010000006">
    <property type="protein sequence ID" value="MDQ0505958.1"/>
    <property type="molecule type" value="Genomic_DNA"/>
</dbReference>
<evidence type="ECO:0000313" key="2">
    <source>
        <dbReference type="Proteomes" id="UP001241747"/>
    </source>
</evidence>
<comment type="caution">
    <text evidence="1">The sequence shown here is derived from an EMBL/GenBank/DDBJ whole genome shotgun (WGS) entry which is preliminary data.</text>
</comment>
<keyword evidence="2" id="KW-1185">Reference proteome</keyword>
<dbReference type="RefSeq" id="WP_237347712.1">
    <property type="nucleotide sequence ID" value="NZ_JABWGX010000048.1"/>
</dbReference>